<accession>A0ABS2PB72</accession>
<organism evidence="2 3">
    <name type="scientific">Geomicrobium sediminis</name>
    <dbReference type="NCBI Taxonomy" id="1347788"/>
    <lineage>
        <taxon>Bacteria</taxon>
        <taxon>Bacillati</taxon>
        <taxon>Bacillota</taxon>
        <taxon>Bacilli</taxon>
        <taxon>Bacillales</taxon>
        <taxon>Geomicrobium</taxon>
    </lineage>
</organism>
<dbReference type="RefSeq" id="WP_204696992.1">
    <property type="nucleotide sequence ID" value="NZ_JAFBEC010000004.1"/>
</dbReference>
<evidence type="ECO:0000313" key="3">
    <source>
        <dbReference type="Proteomes" id="UP000741863"/>
    </source>
</evidence>
<dbReference type="NCBIfam" id="NF047422">
    <property type="entry name" value="YfmF_fam"/>
    <property type="match status" value="1"/>
</dbReference>
<dbReference type="EMBL" id="JAFBEC010000004">
    <property type="protein sequence ID" value="MBM7632649.1"/>
    <property type="molecule type" value="Genomic_DNA"/>
</dbReference>
<dbReference type="Proteomes" id="UP000741863">
    <property type="component" value="Unassembled WGS sequence"/>
</dbReference>
<dbReference type="Pfam" id="PF05193">
    <property type="entry name" value="Peptidase_M16_C"/>
    <property type="match status" value="1"/>
</dbReference>
<reference evidence="2 3" key="1">
    <citation type="submission" date="2021-01" db="EMBL/GenBank/DDBJ databases">
        <title>Genomic Encyclopedia of Type Strains, Phase IV (KMG-IV): sequencing the most valuable type-strain genomes for metagenomic binning, comparative biology and taxonomic classification.</title>
        <authorList>
            <person name="Goeker M."/>
        </authorList>
    </citation>
    <scope>NUCLEOTIDE SEQUENCE [LARGE SCALE GENOMIC DNA]</scope>
    <source>
        <strain evidence="2 3">DSM 25540</strain>
    </source>
</reference>
<sequence length="425" mass="47939">MAEVETFQVGSMNVHFQPSKKYKTTTFVLQIKAPLEKGSAAARALLMQVLQAGTNNFPSRRAIRKHLDSLYGASFGGDVSKKGEQHFLTFFMEVPHEKFLQQEDEPLVKKALTFLTSALLEPVRENGTFKESIVYEEKQALKSKIKNIADDKVRYANGRLIEEMCKDETYGIHPYGSYDEVEALTTQDLEQAYESLLENDQFDLFITGPGKVDELTPVLNERKASFKSRAVKTSTTVNGSTNNGREVIEHQDLQQAKLHLGFRVPYTASDAEYATVLVANGIFGAFPHSKLFVNVREKESLAYYAASRYEPYKGLIFAMAGIGFEQFEKATKIMTEQLDALKAGDFTEDELTTTKLMIKNQILEQVDTARGNIDLMYQNVLTGRERSVEERVNEIDAVTREDVERVSKAIELDTVYLLTGKEERA</sequence>
<gene>
    <name evidence="2" type="ORF">JOD17_001743</name>
</gene>
<comment type="caution">
    <text evidence="2">The sequence shown here is derived from an EMBL/GenBank/DDBJ whole genome shotgun (WGS) entry which is preliminary data.</text>
</comment>
<dbReference type="InterPro" id="IPR050361">
    <property type="entry name" value="MPP/UQCRC_Complex"/>
</dbReference>
<dbReference type="InterPro" id="IPR007863">
    <property type="entry name" value="Peptidase_M16_C"/>
</dbReference>
<keyword evidence="3" id="KW-1185">Reference proteome</keyword>
<evidence type="ECO:0000259" key="1">
    <source>
        <dbReference type="Pfam" id="PF05193"/>
    </source>
</evidence>
<dbReference type="SUPFAM" id="SSF63411">
    <property type="entry name" value="LuxS/MPP-like metallohydrolase"/>
    <property type="match status" value="2"/>
</dbReference>
<dbReference type="PANTHER" id="PTHR11851">
    <property type="entry name" value="METALLOPROTEASE"/>
    <property type="match status" value="1"/>
</dbReference>
<proteinExistence type="predicted"/>
<evidence type="ECO:0000313" key="2">
    <source>
        <dbReference type="EMBL" id="MBM7632649.1"/>
    </source>
</evidence>
<name>A0ABS2PB72_9BACL</name>
<feature type="domain" description="Peptidase M16 C-terminal" evidence="1">
    <location>
        <begin position="184"/>
        <end position="355"/>
    </location>
</feature>
<dbReference type="InterPro" id="IPR011249">
    <property type="entry name" value="Metalloenz_LuxS/M16"/>
</dbReference>
<dbReference type="Gene3D" id="3.30.830.10">
    <property type="entry name" value="Metalloenzyme, LuxS/M16 peptidase-like"/>
    <property type="match status" value="2"/>
</dbReference>
<protein>
    <submittedName>
        <fullName evidence="2">Zn-dependent peptidase</fullName>
    </submittedName>
</protein>
<dbReference type="PANTHER" id="PTHR11851:SF186">
    <property type="entry name" value="INACTIVE METALLOPROTEASE YMFF-RELATED"/>
    <property type="match status" value="1"/>
</dbReference>